<comment type="caution">
    <text evidence="2">The sequence shown here is derived from an EMBL/GenBank/DDBJ whole genome shotgun (WGS) entry which is preliminary data.</text>
</comment>
<evidence type="ECO:0000313" key="2">
    <source>
        <dbReference type="EMBL" id="TQJ14197.1"/>
    </source>
</evidence>
<sequence>MTVLIDPPFWPAYDRLWSHLVSDESYAELHSFARSVGLPDHLFDGDHYDIPQDRYAQVVAAGAVEVSGGQLIRRLIAGGLRIPAKKR</sequence>
<gene>
    <name evidence="2" type="ORF">FB459_1644</name>
</gene>
<dbReference type="InterPro" id="IPR025109">
    <property type="entry name" value="DUF4031"/>
</dbReference>
<reference evidence="2 3" key="1">
    <citation type="submission" date="2019-06" db="EMBL/GenBank/DDBJ databases">
        <title>Sequencing the genomes of 1000 actinobacteria strains.</title>
        <authorList>
            <person name="Klenk H.-P."/>
        </authorList>
    </citation>
    <scope>NUCLEOTIDE SEQUENCE [LARGE SCALE GENOMIC DNA]</scope>
    <source>
        <strain evidence="2 3">DSM 19828</strain>
    </source>
</reference>
<keyword evidence="3" id="KW-1185">Reference proteome</keyword>
<dbReference type="Pfam" id="PF13223">
    <property type="entry name" value="DUF4031"/>
    <property type="match status" value="1"/>
</dbReference>
<dbReference type="OrthoDB" id="9808993at2"/>
<protein>
    <submittedName>
        <fullName evidence="2">Uncharacterized protein DUF4031</fullName>
    </submittedName>
</protein>
<dbReference type="Proteomes" id="UP000320806">
    <property type="component" value="Unassembled WGS sequence"/>
</dbReference>
<dbReference type="EMBL" id="VFMO01000001">
    <property type="protein sequence ID" value="TQJ14197.1"/>
    <property type="molecule type" value="Genomic_DNA"/>
</dbReference>
<accession>A0A542EFS5</accession>
<evidence type="ECO:0000259" key="1">
    <source>
        <dbReference type="Pfam" id="PF13223"/>
    </source>
</evidence>
<name>A0A542EFS5_9MICO</name>
<feature type="domain" description="DUF4031" evidence="1">
    <location>
        <begin position="3"/>
        <end position="76"/>
    </location>
</feature>
<dbReference type="AlphaFoldDB" id="A0A542EFS5"/>
<proteinExistence type="predicted"/>
<evidence type="ECO:0000313" key="3">
    <source>
        <dbReference type="Proteomes" id="UP000320806"/>
    </source>
</evidence>
<dbReference type="RefSeq" id="WP_141928078.1">
    <property type="nucleotide sequence ID" value="NZ_BAABCI010000034.1"/>
</dbReference>
<organism evidence="2 3">
    <name type="scientific">Yimella lutea</name>
    <dbReference type="NCBI Taxonomy" id="587872"/>
    <lineage>
        <taxon>Bacteria</taxon>
        <taxon>Bacillati</taxon>
        <taxon>Actinomycetota</taxon>
        <taxon>Actinomycetes</taxon>
        <taxon>Micrococcales</taxon>
        <taxon>Dermacoccaceae</taxon>
        <taxon>Yimella</taxon>
    </lineage>
</organism>